<evidence type="ECO:0000256" key="1">
    <source>
        <dbReference type="ARBA" id="ARBA00022676"/>
    </source>
</evidence>
<dbReference type="SUPFAM" id="SSF56399">
    <property type="entry name" value="ADP-ribosylation"/>
    <property type="match status" value="1"/>
</dbReference>
<keyword evidence="3 5" id="KW-0520">NAD</keyword>
<keyword evidence="8" id="KW-1185">Reference proteome</keyword>
<dbReference type="GO" id="GO:0005730">
    <property type="term" value="C:nucleolus"/>
    <property type="evidence" value="ECO:0007669"/>
    <property type="project" value="TreeGrafter"/>
</dbReference>
<feature type="non-terminal residue" evidence="7">
    <location>
        <position position="1"/>
    </location>
</feature>
<dbReference type="Proteomes" id="UP001432027">
    <property type="component" value="Unassembled WGS sequence"/>
</dbReference>
<reference evidence="7" key="1">
    <citation type="submission" date="2023-10" db="EMBL/GenBank/DDBJ databases">
        <title>Genome assembly of Pristionchus species.</title>
        <authorList>
            <person name="Yoshida K."/>
            <person name="Sommer R.J."/>
        </authorList>
    </citation>
    <scope>NUCLEOTIDE SEQUENCE</scope>
    <source>
        <strain evidence="7">RS0144</strain>
    </source>
</reference>
<dbReference type="GO" id="GO:0006302">
    <property type="term" value="P:double-strand break repair"/>
    <property type="evidence" value="ECO:0007669"/>
    <property type="project" value="TreeGrafter"/>
</dbReference>
<dbReference type="EMBL" id="BTSX01000001">
    <property type="protein sequence ID" value="GMS81624.1"/>
    <property type="molecule type" value="Genomic_DNA"/>
</dbReference>
<evidence type="ECO:0000313" key="7">
    <source>
        <dbReference type="EMBL" id="GMS81624.1"/>
    </source>
</evidence>
<name>A0AAV5SN93_9BILA</name>
<dbReference type="EC" id="2.4.2.-" evidence="5"/>
<dbReference type="AlphaFoldDB" id="A0AAV5SN93"/>
<evidence type="ECO:0000256" key="3">
    <source>
        <dbReference type="ARBA" id="ARBA00023027"/>
    </source>
</evidence>
<feature type="domain" description="PARP catalytic" evidence="6">
    <location>
        <begin position="1"/>
        <end position="107"/>
    </location>
</feature>
<accession>A0AAV5SN93</accession>
<comment type="caution">
    <text evidence="7">The sequence shown here is derived from an EMBL/GenBank/DDBJ whole genome shotgun (WGS) entry which is preliminary data.</text>
</comment>
<dbReference type="InterPro" id="IPR012317">
    <property type="entry name" value="Poly(ADP-ribose)pol_cat_dom"/>
</dbReference>
<dbReference type="GO" id="GO:0003950">
    <property type="term" value="F:NAD+ poly-ADP-ribosyltransferase activity"/>
    <property type="evidence" value="ECO:0007669"/>
    <property type="project" value="UniProtKB-UniRule"/>
</dbReference>
<dbReference type="Gene3D" id="3.90.228.10">
    <property type="match status" value="1"/>
</dbReference>
<gene>
    <name evidence="7" type="ORF">PENTCL1PPCAC_3799</name>
</gene>
<keyword evidence="1 5" id="KW-0328">Glycosyltransferase</keyword>
<comment type="catalytic activity">
    <reaction evidence="4">
        <text>NAD(+) + (ADP-D-ribosyl)n-acceptor = nicotinamide + (ADP-D-ribosyl)n+1-acceptor + H(+).</text>
        <dbReference type="EC" id="2.4.2.30"/>
    </reaction>
</comment>
<dbReference type="GO" id="GO:0070212">
    <property type="term" value="P:protein poly-ADP-ribosylation"/>
    <property type="evidence" value="ECO:0007669"/>
    <property type="project" value="TreeGrafter"/>
</dbReference>
<dbReference type="InterPro" id="IPR050800">
    <property type="entry name" value="ARTD/PARP"/>
</dbReference>
<sequence>QAFNHCHPDLSANDAFLLLCDVALGKVQEEINVSNRDMQLKMGNTAVKSTGCQSPGPSATLNHKDGFVVPYGESTRGLQKIYLEYNECIVYDVAQVRIRYLVRTKID</sequence>
<dbReference type="Pfam" id="PF00644">
    <property type="entry name" value="PARP"/>
    <property type="match status" value="1"/>
</dbReference>
<evidence type="ECO:0000259" key="6">
    <source>
        <dbReference type="PROSITE" id="PS51059"/>
    </source>
</evidence>
<organism evidence="7 8">
    <name type="scientific">Pristionchus entomophagus</name>
    <dbReference type="NCBI Taxonomy" id="358040"/>
    <lineage>
        <taxon>Eukaryota</taxon>
        <taxon>Metazoa</taxon>
        <taxon>Ecdysozoa</taxon>
        <taxon>Nematoda</taxon>
        <taxon>Chromadorea</taxon>
        <taxon>Rhabditida</taxon>
        <taxon>Rhabditina</taxon>
        <taxon>Diplogasteromorpha</taxon>
        <taxon>Diplogasteroidea</taxon>
        <taxon>Neodiplogasteridae</taxon>
        <taxon>Pristionchus</taxon>
    </lineage>
</organism>
<protein>
    <recommendedName>
        <fullName evidence="5">Poly [ADP-ribose] polymerase</fullName>
        <shortName evidence="5">PARP</shortName>
        <ecNumber evidence="5">2.4.2.-</ecNumber>
    </recommendedName>
</protein>
<evidence type="ECO:0000256" key="5">
    <source>
        <dbReference type="RuleBase" id="RU362114"/>
    </source>
</evidence>
<proteinExistence type="predicted"/>
<keyword evidence="2 5" id="KW-0808">Transferase</keyword>
<evidence type="ECO:0000256" key="2">
    <source>
        <dbReference type="ARBA" id="ARBA00022679"/>
    </source>
</evidence>
<evidence type="ECO:0000256" key="4">
    <source>
        <dbReference type="ARBA" id="ARBA00033987"/>
    </source>
</evidence>
<dbReference type="PANTHER" id="PTHR10459">
    <property type="entry name" value="DNA LIGASE"/>
    <property type="match status" value="1"/>
</dbReference>
<evidence type="ECO:0000313" key="8">
    <source>
        <dbReference type="Proteomes" id="UP001432027"/>
    </source>
</evidence>
<feature type="non-terminal residue" evidence="7">
    <location>
        <position position="107"/>
    </location>
</feature>
<dbReference type="PANTHER" id="PTHR10459:SF60">
    <property type="entry name" value="POLY [ADP-RIBOSE] POLYMERASE 2"/>
    <property type="match status" value="1"/>
</dbReference>
<dbReference type="GO" id="GO:1990404">
    <property type="term" value="F:NAD+-protein mono-ADP-ribosyltransferase activity"/>
    <property type="evidence" value="ECO:0007669"/>
    <property type="project" value="TreeGrafter"/>
</dbReference>
<dbReference type="PROSITE" id="PS51059">
    <property type="entry name" value="PARP_CATALYTIC"/>
    <property type="match status" value="1"/>
</dbReference>